<feature type="compositionally biased region" description="Low complexity" evidence="5">
    <location>
        <begin position="853"/>
        <end position="871"/>
    </location>
</feature>
<feature type="compositionally biased region" description="Polar residues" evidence="5">
    <location>
        <begin position="720"/>
        <end position="744"/>
    </location>
</feature>
<evidence type="ECO:0000256" key="5">
    <source>
        <dbReference type="SAM" id="MobiDB-lite"/>
    </source>
</evidence>
<organism evidence="7 8">
    <name type="scientific">Rhodamnia argentea</name>
    <dbReference type="NCBI Taxonomy" id="178133"/>
    <lineage>
        <taxon>Eukaryota</taxon>
        <taxon>Viridiplantae</taxon>
        <taxon>Streptophyta</taxon>
        <taxon>Embryophyta</taxon>
        <taxon>Tracheophyta</taxon>
        <taxon>Spermatophyta</taxon>
        <taxon>Magnoliopsida</taxon>
        <taxon>eudicotyledons</taxon>
        <taxon>Gunneridae</taxon>
        <taxon>Pentapetalae</taxon>
        <taxon>rosids</taxon>
        <taxon>malvids</taxon>
        <taxon>Myrtales</taxon>
        <taxon>Myrtaceae</taxon>
        <taxon>Myrtoideae</taxon>
        <taxon>Myrteae</taxon>
        <taxon>Australasian group</taxon>
        <taxon>Rhodamnia</taxon>
    </lineage>
</organism>
<dbReference type="GeneID" id="115746420"/>
<keyword evidence="3" id="KW-0862">Zinc</keyword>
<reference evidence="8" key="1">
    <citation type="submission" date="2025-08" db="UniProtKB">
        <authorList>
            <consortium name="RefSeq"/>
        </authorList>
    </citation>
    <scope>IDENTIFICATION</scope>
    <source>
        <tissue evidence="8">Leaf</tissue>
    </source>
</reference>
<feature type="compositionally biased region" description="Polar residues" evidence="5">
    <location>
        <begin position="778"/>
        <end position="794"/>
    </location>
</feature>
<dbReference type="Pfam" id="PF02891">
    <property type="entry name" value="zf-MIZ"/>
    <property type="match status" value="1"/>
</dbReference>
<dbReference type="CDD" id="cd16650">
    <property type="entry name" value="SP-RING_PIAS-like"/>
    <property type="match status" value="1"/>
</dbReference>
<feature type="compositionally biased region" description="Low complexity" evidence="5">
    <location>
        <begin position="1"/>
        <end position="10"/>
    </location>
</feature>
<evidence type="ECO:0000313" key="7">
    <source>
        <dbReference type="Proteomes" id="UP000827889"/>
    </source>
</evidence>
<proteinExistence type="predicted"/>
<sequence>MVGAAATQIPPQQPPPPPQQAASAAPIRFSRSFANAVKAAAVAQRLSLYLNADKGSGSSPSGDNPMEFVNLCLFLARGIDYAVANNEVLPKALELPPLLKKICLLKDDGFNRAIIMVLMISVRNACKFKWFPEKDCQELLALVDEIGKSFQIPRDTTVGSTSSFSLVSIIMARFYPQLKMGQILTSLEVEPGYGAFVSDFPICKSMVHSAEEKVRLLVARTDNIETSACIITPPQVSFLLNGRGVERRTNAFMDTGPQMPTIVAQVLKYGTNLLQAVGQFDGHYVIIVAFMSVASLPDSSTLLDYVPATVAAADSDSDIIEVASRICLNCPISRTRIQLPVKGQFCKHRQCFDYSNFLSINSRKPSWRCPHCNRPVRFTDIRVDQNIVKVLQVVSDDISEVTITVDGSWKAVMECNDDLYETPNETLNCLKQGSEQQKSTVSPSTIPNVLDLTGDDDEMDGAFTSEPEDSKPLQSDFFIQSIPTNPSLPSALNNGCTVTQLAQSGNNLPGFVQTPSTSNAGQEMQIHGGLPQATSAIVTSASAGAVSPAPAQDAQFLGNANFMDCRMQTQLSVPNNLQIQQSPFVNTAGGHEYRNMPSILRHATITEGMQAPPASAQTPSPLPRLRSLMMPGGPSMAPRPTMSTTQPLEGFGSVGMQLDRQQHISRPPVNPPEVSNIPPSALLRSSPIQDRFSMGQSVQMPPVVRPSPGQLQGRPRTPSGPFQTFQNSHLQQALNPSTTHSPSMNRPILPRTPSPVSQTPGSSMFWPSAQQPAMPAQTPVQLQNQPSRMGSSLLDSFWESVGDQGANTGVHSPSSGGGTGELSAEQNWRPTRPMRGSISGRSHLDSNLTFIRPTQQAQSAPPPSAMGSASPTGPPHQRSPNPITGSRSHLGYPPGTQ</sequence>
<dbReference type="InterPro" id="IPR013083">
    <property type="entry name" value="Znf_RING/FYVE/PHD"/>
</dbReference>
<dbReference type="PANTHER" id="PTHR10782:SF4">
    <property type="entry name" value="TONALLI, ISOFORM E"/>
    <property type="match status" value="1"/>
</dbReference>
<dbReference type="RefSeq" id="XP_048131795.1">
    <property type="nucleotide sequence ID" value="XM_048275838.1"/>
</dbReference>
<keyword evidence="1" id="KW-0479">Metal-binding</keyword>
<feature type="compositionally biased region" description="Polar residues" evidence="5">
    <location>
        <begin position="878"/>
        <end position="887"/>
    </location>
</feature>
<evidence type="ECO:0000259" key="6">
    <source>
        <dbReference type="PROSITE" id="PS51044"/>
    </source>
</evidence>
<evidence type="ECO:0000256" key="2">
    <source>
        <dbReference type="ARBA" id="ARBA00022771"/>
    </source>
</evidence>
<name>A0ABM3H599_9MYRT</name>
<feature type="compositionally biased region" description="Polar residues" evidence="5">
    <location>
        <begin position="805"/>
        <end position="814"/>
    </location>
</feature>
<feature type="region of interest" description="Disordered" evidence="5">
    <location>
        <begin position="1"/>
        <end position="24"/>
    </location>
</feature>
<keyword evidence="2 4" id="KW-0863">Zinc-finger</keyword>
<protein>
    <submittedName>
        <fullName evidence="8">E4 SUMO-protein ligase PIAL2-like</fullName>
    </submittedName>
</protein>
<accession>A0ABM3H599</accession>
<feature type="domain" description="SP-RING-type" evidence="6">
    <location>
        <begin position="315"/>
        <end position="396"/>
    </location>
</feature>
<feature type="region of interest" description="Disordered" evidence="5">
    <location>
        <begin position="697"/>
        <end position="897"/>
    </location>
</feature>
<evidence type="ECO:0000313" key="8">
    <source>
        <dbReference type="RefSeq" id="XP_048131795.1"/>
    </source>
</evidence>
<evidence type="ECO:0000256" key="3">
    <source>
        <dbReference type="ARBA" id="ARBA00022833"/>
    </source>
</evidence>
<dbReference type="PANTHER" id="PTHR10782">
    <property type="entry name" value="ZINC FINGER MIZ DOMAIN-CONTAINING PROTEIN"/>
    <property type="match status" value="1"/>
</dbReference>
<dbReference type="Gene3D" id="3.30.40.10">
    <property type="entry name" value="Zinc/RING finger domain, C3HC4 (zinc finger)"/>
    <property type="match status" value="1"/>
</dbReference>
<gene>
    <name evidence="8" type="primary">LOC115746420</name>
</gene>
<dbReference type="Proteomes" id="UP000827889">
    <property type="component" value="Chromosome 3"/>
</dbReference>
<evidence type="ECO:0000256" key="1">
    <source>
        <dbReference type="ARBA" id="ARBA00022723"/>
    </source>
</evidence>
<evidence type="ECO:0000256" key="4">
    <source>
        <dbReference type="PROSITE-ProRule" id="PRU00452"/>
    </source>
</evidence>
<keyword evidence="7" id="KW-1185">Reference proteome</keyword>
<dbReference type="InterPro" id="IPR004181">
    <property type="entry name" value="Znf_MIZ"/>
</dbReference>
<dbReference type="PROSITE" id="PS51044">
    <property type="entry name" value="ZF_SP_RING"/>
    <property type="match status" value="1"/>
</dbReference>